<evidence type="ECO:0000313" key="2">
    <source>
        <dbReference type="Proteomes" id="UP000790709"/>
    </source>
</evidence>
<comment type="caution">
    <text evidence="1">The sequence shown here is derived from an EMBL/GenBank/DDBJ whole genome shotgun (WGS) entry which is preliminary data.</text>
</comment>
<name>A0ACB8BPA1_9AGAM</name>
<reference evidence="1" key="1">
    <citation type="journal article" date="2021" name="New Phytol.">
        <title>Evolutionary innovations through gain and loss of genes in the ectomycorrhizal Boletales.</title>
        <authorList>
            <person name="Wu G."/>
            <person name="Miyauchi S."/>
            <person name="Morin E."/>
            <person name="Kuo A."/>
            <person name="Drula E."/>
            <person name="Varga T."/>
            <person name="Kohler A."/>
            <person name="Feng B."/>
            <person name="Cao Y."/>
            <person name="Lipzen A."/>
            <person name="Daum C."/>
            <person name="Hundley H."/>
            <person name="Pangilinan J."/>
            <person name="Johnson J."/>
            <person name="Barry K."/>
            <person name="LaButti K."/>
            <person name="Ng V."/>
            <person name="Ahrendt S."/>
            <person name="Min B."/>
            <person name="Choi I.G."/>
            <person name="Park H."/>
            <person name="Plett J.M."/>
            <person name="Magnuson J."/>
            <person name="Spatafora J.W."/>
            <person name="Nagy L.G."/>
            <person name="Henrissat B."/>
            <person name="Grigoriev I.V."/>
            <person name="Yang Z.L."/>
            <person name="Xu J."/>
            <person name="Martin F.M."/>
        </authorList>
    </citation>
    <scope>NUCLEOTIDE SEQUENCE</scope>
    <source>
        <strain evidence="1">KUC20120723A-06</strain>
    </source>
</reference>
<protein>
    <submittedName>
        <fullName evidence="1">Uncharacterized protein</fullName>
    </submittedName>
</protein>
<dbReference type="Proteomes" id="UP000790709">
    <property type="component" value="Unassembled WGS sequence"/>
</dbReference>
<organism evidence="1 2">
    <name type="scientific">Leucogyrophana mollusca</name>
    <dbReference type="NCBI Taxonomy" id="85980"/>
    <lineage>
        <taxon>Eukaryota</taxon>
        <taxon>Fungi</taxon>
        <taxon>Dikarya</taxon>
        <taxon>Basidiomycota</taxon>
        <taxon>Agaricomycotina</taxon>
        <taxon>Agaricomycetes</taxon>
        <taxon>Agaricomycetidae</taxon>
        <taxon>Boletales</taxon>
        <taxon>Boletales incertae sedis</taxon>
        <taxon>Leucogyrophana</taxon>
    </lineage>
</organism>
<accession>A0ACB8BPA1</accession>
<gene>
    <name evidence="1" type="ORF">BV22DRAFT_1031891</name>
</gene>
<keyword evidence="2" id="KW-1185">Reference proteome</keyword>
<dbReference type="EMBL" id="MU266367">
    <property type="protein sequence ID" value="KAH7927402.1"/>
    <property type="molecule type" value="Genomic_DNA"/>
</dbReference>
<proteinExistence type="predicted"/>
<sequence length="269" mass="29713">MERNHEHYLPLLSRSGEDGDVSPEIVPYKTNAQGPTSSTALYVTLAVSFVSILSAIFLHTATSPRTVVDISDPRFLASLRKVTPYPNLEHLNEVTKLKSVPKIWFPGYIARANSAEPDQLYSTSSSVTLSPTDSMFFRWRMENANNSRCYVTAVVPNATEALQGNKSYVAEGDVSAIEIWNVSYSAISAAMSWNTRPPRQSLLGTVNFSPVPQGYDPERAGIELRPPTPLFDCGGDSRIAIEVACNDCRLNFEQVFSSPPMAFDVWVLQ</sequence>
<evidence type="ECO:0000313" key="1">
    <source>
        <dbReference type="EMBL" id="KAH7927402.1"/>
    </source>
</evidence>